<dbReference type="Pfam" id="PF07690">
    <property type="entry name" value="MFS_1"/>
    <property type="match status" value="1"/>
</dbReference>
<comment type="caution">
    <text evidence="9">The sequence shown here is derived from an EMBL/GenBank/DDBJ whole genome shotgun (WGS) entry which is preliminary data.</text>
</comment>
<comment type="similarity">
    <text evidence="2">Belongs to the major facilitator superfamily.</text>
</comment>
<feature type="transmembrane region" description="Helical" evidence="7">
    <location>
        <begin position="438"/>
        <end position="465"/>
    </location>
</feature>
<feature type="transmembrane region" description="Helical" evidence="7">
    <location>
        <begin position="196"/>
        <end position="215"/>
    </location>
</feature>
<evidence type="ECO:0000256" key="5">
    <source>
        <dbReference type="ARBA" id="ARBA00023136"/>
    </source>
</evidence>
<dbReference type="Gene3D" id="1.20.1250.20">
    <property type="entry name" value="MFS general substrate transporter like domains"/>
    <property type="match status" value="1"/>
</dbReference>
<feature type="transmembrane region" description="Helical" evidence="7">
    <location>
        <begin position="373"/>
        <end position="395"/>
    </location>
</feature>
<dbReference type="InterPro" id="IPR036259">
    <property type="entry name" value="MFS_trans_sf"/>
</dbReference>
<feature type="transmembrane region" description="Helical" evidence="7">
    <location>
        <begin position="102"/>
        <end position="122"/>
    </location>
</feature>
<keyword evidence="5 7" id="KW-0472">Membrane</keyword>
<dbReference type="PANTHER" id="PTHR23502:SF68">
    <property type="entry name" value="MULTIDRUG TRANSPORTER, PUTATIVE (AFU_ORTHOLOGUE AFUA_3G01120)-RELATED"/>
    <property type="match status" value="1"/>
</dbReference>
<dbReference type="InterPro" id="IPR020846">
    <property type="entry name" value="MFS_dom"/>
</dbReference>
<comment type="subcellular location">
    <subcellularLocation>
        <location evidence="1">Membrane</location>
        <topology evidence="1">Multi-pass membrane protein</topology>
    </subcellularLocation>
</comment>
<feature type="transmembrane region" description="Helical" evidence="7">
    <location>
        <begin position="328"/>
        <end position="353"/>
    </location>
</feature>
<sequence length="541" mass="59225">MAIAETPTGIDHNGDPKSNSEMYKIQEDLELGDAKKLRDEGVDDGQTLVVNTENEDVTSTSDICQNGRGQDSTGPIDADGRVWWDGDNDPENPYNWPSWRKITNSVLISLLTLMTPLASSVFSPAVPELMKEFKSSNQELAAFVVSVYVLGFAIGPLILAPLSEMYGRYWLYNVSNVGFVIFSVACALAPSLDSLIVFRFFAGCFGSTPMTNGGGSIADMFPPEQRAGVMAAFSVGPLLGPIIGPTVGGVLSEKKGWKWVFWVVAIISGVMALASFLLMKETYAPAILQKKTKRLRKETGNESLRSRLESDIPKKELFKRAILRPARLLIFSPICSIFAVYIMVVYGYLYLLFCSIPFVFQKSYGFSASITGLVYLGLGVGCLIGMAIFSIDSGIAMKKHQATGEPLKPEIRMRLLPFSAVIFPVGFFLYGWTTQYEVHWIVPIIALAIIGVGNLGIFMAVSVYLVDAYEQYAASALAANTVMRSIAGALLPLCALDMYDKLGMGWGNSLLGFLALALVPIPFYIKRYGEKLRNSFDMNSI</sequence>
<dbReference type="Proteomes" id="UP000766486">
    <property type="component" value="Unassembled WGS sequence"/>
</dbReference>
<proteinExistence type="inferred from homology"/>
<evidence type="ECO:0000313" key="10">
    <source>
        <dbReference type="Proteomes" id="UP000766486"/>
    </source>
</evidence>
<evidence type="ECO:0000256" key="7">
    <source>
        <dbReference type="SAM" id="Phobius"/>
    </source>
</evidence>
<feature type="region of interest" description="Disordered" evidence="6">
    <location>
        <begin position="53"/>
        <end position="83"/>
    </location>
</feature>
<feature type="transmembrane region" description="Helical" evidence="7">
    <location>
        <begin position="505"/>
        <end position="525"/>
    </location>
</feature>
<feature type="region of interest" description="Disordered" evidence="6">
    <location>
        <begin position="1"/>
        <end position="20"/>
    </location>
</feature>
<feature type="transmembrane region" description="Helical" evidence="7">
    <location>
        <begin position="259"/>
        <end position="279"/>
    </location>
</feature>
<dbReference type="PANTHER" id="PTHR23502">
    <property type="entry name" value="MAJOR FACILITATOR SUPERFAMILY"/>
    <property type="match status" value="1"/>
</dbReference>
<protein>
    <recommendedName>
        <fullName evidence="8">Major facilitator superfamily (MFS) profile domain-containing protein</fullName>
    </recommendedName>
</protein>
<gene>
    <name evidence="9" type="ORF">CLO192961_LOCUS287522</name>
</gene>
<reference evidence="9 10" key="1">
    <citation type="submission" date="2019-06" db="EMBL/GenBank/DDBJ databases">
        <authorList>
            <person name="Broberg M."/>
        </authorList>
    </citation>
    <scope>NUCLEOTIDE SEQUENCE [LARGE SCALE GENOMIC DNA]</scope>
</reference>
<evidence type="ECO:0000256" key="4">
    <source>
        <dbReference type="ARBA" id="ARBA00022989"/>
    </source>
</evidence>
<evidence type="ECO:0000256" key="2">
    <source>
        <dbReference type="ARBA" id="ARBA00008335"/>
    </source>
</evidence>
<dbReference type="SUPFAM" id="SSF103473">
    <property type="entry name" value="MFS general substrate transporter"/>
    <property type="match status" value="1"/>
</dbReference>
<evidence type="ECO:0000256" key="3">
    <source>
        <dbReference type="ARBA" id="ARBA00022692"/>
    </source>
</evidence>
<dbReference type="InterPro" id="IPR011701">
    <property type="entry name" value="MFS"/>
</dbReference>
<dbReference type="CDD" id="cd17323">
    <property type="entry name" value="MFS_Tpo1_MDR_like"/>
    <property type="match status" value="1"/>
</dbReference>
<feature type="transmembrane region" description="Helical" evidence="7">
    <location>
        <begin position="142"/>
        <end position="162"/>
    </location>
</feature>
<accession>A0ABY6UH36</accession>
<name>A0ABY6UH36_BIOOC</name>
<keyword evidence="10" id="KW-1185">Reference proteome</keyword>
<evidence type="ECO:0000313" key="9">
    <source>
        <dbReference type="EMBL" id="VUC30539.1"/>
    </source>
</evidence>
<dbReference type="EMBL" id="CABFNS010000820">
    <property type="protein sequence ID" value="VUC30539.1"/>
    <property type="molecule type" value="Genomic_DNA"/>
</dbReference>
<feature type="transmembrane region" description="Helical" evidence="7">
    <location>
        <begin position="415"/>
        <end position="432"/>
    </location>
</feature>
<feature type="transmembrane region" description="Helical" evidence="7">
    <location>
        <begin position="227"/>
        <end position="247"/>
    </location>
</feature>
<feature type="transmembrane region" description="Helical" evidence="7">
    <location>
        <begin position="169"/>
        <end position="190"/>
    </location>
</feature>
<feature type="transmembrane region" description="Helical" evidence="7">
    <location>
        <begin position="477"/>
        <end position="499"/>
    </location>
</feature>
<evidence type="ECO:0000259" key="8">
    <source>
        <dbReference type="PROSITE" id="PS50850"/>
    </source>
</evidence>
<feature type="compositionally biased region" description="Polar residues" evidence="6">
    <location>
        <begin position="53"/>
        <end position="73"/>
    </location>
</feature>
<feature type="domain" description="Major facilitator superfamily (MFS) profile" evidence="8">
    <location>
        <begin position="104"/>
        <end position="532"/>
    </location>
</feature>
<evidence type="ECO:0000256" key="1">
    <source>
        <dbReference type="ARBA" id="ARBA00004141"/>
    </source>
</evidence>
<dbReference type="PROSITE" id="PS50850">
    <property type="entry name" value="MFS"/>
    <property type="match status" value="1"/>
</dbReference>
<keyword evidence="4 7" id="KW-1133">Transmembrane helix</keyword>
<organism evidence="9 10">
    <name type="scientific">Bionectria ochroleuca</name>
    <name type="common">Gliocladium roseum</name>
    <dbReference type="NCBI Taxonomy" id="29856"/>
    <lineage>
        <taxon>Eukaryota</taxon>
        <taxon>Fungi</taxon>
        <taxon>Dikarya</taxon>
        <taxon>Ascomycota</taxon>
        <taxon>Pezizomycotina</taxon>
        <taxon>Sordariomycetes</taxon>
        <taxon>Hypocreomycetidae</taxon>
        <taxon>Hypocreales</taxon>
        <taxon>Bionectriaceae</taxon>
        <taxon>Clonostachys</taxon>
    </lineage>
</organism>
<evidence type="ECO:0000256" key="6">
    <source>
        <dbReference type="SAM" id="MobiDB-lite"/>
    </source>
</evidence>
<keyword evidence="3 7" id="KW-0812">Transmembrane</keyword>